<protein>
    <recommendedName>
        <fullName evidence="1">PB1 domain-containing protein</fullName>
    </recommendedName>
</protein>
<organism evidence="2 3">
    <name type="scientific">Hyaloperonospora arabidopsidis (strain Emoy2)</name>
    <name type="common">Downy mildew agent</name>
    <name type="synonym">Peronospora arabidopsidis</name>
    <dbReference type="NCBI Taxonomy" id="559515"/>
    <lineage>
        <taxon>Eukaryota</taxon>
        <taxon>Sar</taxon>
        <taxon>Stramenopiles</taxon>
        <taxon>Oomycota</taxon>
        <taxon>Peronosporomycetes</taxon>
        <taxon>Peronosporales</taxon>
        <taxon>Peronosporaceae</taxon>
        <taxon>Hyaloperonospora</taxon>
    </lineage>
</organism>
<dbReference type="Gene3D" id="3.10.20.90">
    <property type="entry name" value="Phosphatidylinositol 3-kinase Catalytic Subunit, Chain A, domain 1"/>
    <property type="match status" value="1"/>
</dbReference>
<dbReference type="InterPro" id="IPR000270">
    <property type="entry name" value="PB1_dom"/>
</dbReference>
<dbReference type="HOGENOM" id="CLU_2325219_0_0_1"/>
<evidence type="ECO:0000313" key="3">
    <source>
        <dbReference type="Proteomes" id="UP000011713"/>
    </source>
</evidence>
<dbReference type="Proteomes" id="UP000011713">
    <property type="component" value="Unassembled WGS sequence"/>
</dbReference>
<dbReference type="InParanoid" id="M4C368"/>
<dbReference type="eggNOG" id="ENOG502QUS1">
    <property type="taxonomic scope" value="Eukaryota"/>
</dbReference>
<dbReference type="SUPFAM" id="SSF54277">
    <property type="entry name" value="CAD &amp; PB1 domains"/>
    <property type="match status" value="1"/>
</dbReference>
<dbReference type="EnsemblProtists" id="HpaT813535">
    <property type="protein sequence ID" value="HpaP813535"/>
    <property type="gene ID" value="HpaG813535"/>
</dbReference>
<dbReference type="AlphaFoldDB" id="M4C368"/>
<evidence type="ECO:0000313" key="2">
    <source>
        <dbReference type="EnsemblProtists" id="HpaP813535"/>
    </source>
</evidence>
<dbReference type="VEuPathDB" id="FungiDB:HpaG813535"/>
<dbReference type="Pfam" id="PF00564">
    <property type="entry name" value="PB1"/>
    <property type="match status" value="1"/>
</dbReference>
<dbReference type="EMBL" id="JH598153">
    <property type="status" value="NOT_ANNOTATED_CDS"/>
    <property type="molecule type" value="Genomic_DNA"/>
</dbReference>
<feature type="domain" description="PB1" evidence="1">
    <location>
        <begin position="8"/>
        <end position="66"/>
    </location>
</feature>
<name>M4C368_HYAAE</name>
<sequence>MDAKQTALKYKGELHRLHADLTSFSLKVLTALFAETFNLAPGSFVVQYTDVESDCLNVTSQAEYEEPCSVLSPAAASATSVHFEALSRSVVAFQENVLR</sequence>
<evidence type="ECO:0000259" key="1">
    <source>
        <dbReference type="Pfam" id="PF00564"/>
    </source>
</evidence>
<reference evidence="3" key="1">
    <citation type="journal article" date="2010" name="Science">
        <title>Signatures of adaptation to obligate biotrophy in the Hyaloperonospora arabidopsidis genome.</title>
        <authorList>
            <person name="Baxter L."/>
            <person name="Tripathy S."/>
            <person name="Ishaque N."/>
            <person name="Boot N."/>
            <person name="Cabral A."/>
            <person name="Kemen E."/>
            <person name="Thines M."/>
            <person name="Ah-Fong A."/>
            <person name="Anderson R."/>
            <person name="Badejoko W."/>
            <person name="Bittner-Eddy P."/>
            <person name="Boore J.L."/>
            <person name="Chibucos M.C."/>
            <person name="Coates M."/>
            <person name="Dehal P."/>
            <person name="Delehaunty K."/>
            <person name="Dong S."/>
            <person name="Downton P."/>
            <person name="Dumas B."/>
            <person name="Fabro G."/>
            <person name="Fronick C."/>
            <person name="Fuerstenberg S.I."/>
            <person name="Fulton L."/>
            <person name="Gaulin E."/>
            <person name="Govers F."/>
            <person name="Hughes L."/>
            <person name="Humphray S."/>
            <person name="Jiang R.H."/>
            <person name="Judelson H."/>
            <person name="Kamoun S."/>
            <person name="Kyung K."/>
            <person name="Meijer H."/>
            <person name="Minx P."/>
            <person name="Morris P."/>
            <person name="Nelson J."/>
            <person name="Phuntumart V."/>
            <person name="Qutob D."/>
            <person name="Rehmany A."/>
            <person name="Rougon-Cardoso A."/>
            <person name="Ryden P."/>
            <person name="Torto-Alalibo T."/>
            <person name="Studholme D."/>
            <person name="Wang Y."/>
            <person name="Win J."/>
            <person name="Wood J."/>
            <person name="Clifton S.W."/>
            <person name="Rogers J."/>
            <person name="Van den Ackerveken G."/>
            <person name="Jones J.D."/>
            <person name="McDowell J.M."/>
            <person name="Beynon J."/>
            <person name="Tyler B.M."/>
        </authorList>
    </citation>
    <scope>NUCLEOTIDE SEQUENCE [LARGE SCALE GENOMIC DNA]</scope>
    <source>
        <strain evidence="3">Emoy2</strain>
    </source>
</reference>
<dbReference type="STRING" id="559515.M4C368"/>
<keyword evidence="3" id="KW-1185">Reference proteome</keyword>
<dbReference type="CDD" id="cd05992">
    <property type="entry name" value="PB1"/>
    <property type="match status" value="1"/>
</dbReference>
<proteinExistence type="predicted"/>
<reference evidence="2" key="2">
    <citation type="submission" date="2015-06" db="UniProtKB">
        <authorList>
            <consortium name="EnsemblProtists"/>
        </authorList>
    </citation>
    <scope>IDENTIFICATION</scope>
    <source>
        <strain evidence="2">Emoy2</strain>
    </source>
</reference>
<accession>M4C368</accession>